<dbReference type="InterPro" id="IPR006519">
    <property type="entry name" value="Ribosomal_uL11_bac-typ"/>
</dbReference>
<evidence type="ECO:0000259" key="6">
    <source>
        <dbReference type="Pfam" id="PF00298"/>
    </source>
</evidence>
<dbReference type="GO" id="GO:0003735">
    <property type="term" value="F:structural constituent of ribosome"/>
    <property type="evidence" value="ECO:0007669"/>
    <property type="project" value="InterPro"/>
</dbReference>
<dbReference type="EMBL" id="QEAM01000110">
    <property type="protein sequence ID" value="TPX46203.1"/>
    <property type="molecule type" value="Genomic_DNA"/>
</dbReference>
<dbReference type="Gene3D" id="3.30.1550.10">
    <property type="entry name" value="Ribosomal protein L11/L12, N-terminal domain"/>
    <property type="match status" value="1"/>
</dbReference>
<evidence type="ECO:0000313" key="8">
    <source>
        <dbReference type="EMBL" id="TPX45273.1"/>
    </source>
</evidence>
<dbReference type="CDD" id="cd00349">
    <property type="entry name" value="Ribosomal_L11"/>
    <property type="match status" value="1"/>
</dbReference>
<gene>
    <name evidence="9" type="ORF">SeLEV6574_g03337</name>
    <name evidence="8" type="ORF">SeMB42_g04066</name>
</gene>
<keyword evidence="2 5" id="KW-0689">Ribosomal protein</keyword>
<dbReference type="InterPro" id="IPR000911">
    <property type="entry name" value="Ribosomal_uL11"/>
</dbReference>
<dbReference type="GO" id="GO:0005762">
    <property type="term" value="C:mitochondrial large ribosomal subunit"/>
    <property type="evidence" value="ECO:0007669"/>
    <property type="project" value="TreeGrafter"/>
</dbReference>
<feature type="domain" description="Large ribosomal subunit protein uL11 N-terminal" evidence="7">
    <location>
        <begin position="15"/>
        <end position="73"/>
    </location>
</feature>
<accession>A0A507D1D9</accession>
<dbReference type="Pfam" id="PF00298">
    <property type="entry name" value="Ribosomal_L11"/>
    <property type="match status" value="1"/>
</dbReference>
<evidence type="ECO:0000256" key="3">
    <source>
        <dbReference type="ARBA" id="ARBA00023274"/>
    </source>
</evidence>
<comment type="caution">
    <text evidence="8">The sequence shown here is derived from an EMBL/GenBank/DDBJ whole genome shotgun (WGS) entry which is preliminary data.</text>
</comment>
<feature type="domain" description="Large ribosomal subunit protein uL11 C-terminal" evidence="6">
    <location>
        <begin position="78"/>
        <end position="148"/>
    </location>
</feature>
<evidence type="ECO:0000313" key="10">
    <source>
        <dbReference type="Proteomes" id="UP000317494"/>
    </source>
</evidence>
<dbReference type="HAMAP" id="MF_00736">
    <property type="entry name" value="Ribosomal_uL11"/>
    <property type="match status" value="1"/>
</dbReference>
<evidence type="ECO:0000256" key="1">
    <source>
        <dbReference type="ARBA" id="ARBA00010537"/>
    </source>
</evidence>
<dbReference type="InterPro" id="IPR020784">
    <property type="entry name" value="Ribosomal_uL11_N"/>
</dbReference>
<comment type="similarity">
    <text evidence="1 5">Belongs to the universal ribosomal protein uL11 family.</text>
</comment>
<evidence type="ECO:0000256" key="5">
    <source>
        <dbReference type="RuleBase" id="RU003978"/>
    </source>
</evidence>
<keyword evidence="10" id="KW-1185">Reference proteome</keyword>
<dbReference type="SUPFAM" id="SSF46906">
    <property type="entry name" value="Ribosomal protein L11, C-terminal domain"/>
    <property type="match status" value="1"/>
</dbReference>
<name>A0A507D1D9_9FUNG</name>
<dbReference type="Proteomes" id="UP000317494">
    <property type="component" value="Unassembled WGS sequence"/>
</dbReference>
<dbReference type="GO" id="GO:0006412">
    <property type="term" value="P:translation"/>
    <property type="evidence" value="ECO:0007669"/>
    <property type="project" value="InterPro"/>
</dbReference>
<dbReference type="FunFam" id="1.10.10.250:FF:000003">
    <property type="entry name" value="Mitochondrial ribosomal protein L11"/>
    <property type="match status" value="1"/>
</dbReference>
<dbReference type="OrthoDB" id="1091498at2759"/>
<proteinExistence type="inferred from homology"/>
<evidence type="ECO:0000256" key="4">
    <source>
        <dbReference type="ARBA" id="ARBA00040104"/>
    </source>
</evidence>
<evidence type="ECO:0000256" key="2">
    <source>
        <dbReference type="ARBA" id="ARBA00022980"/>
    </source>
</evidence>
<dbReference type="InterPro" id="IPR036769">
    <property type="entry name" value="Ribosomal_uL11_C_sf"/>
</dbReference>
<protein>
    <recommendedName>
        <fullName evidence="4">Large ribosomal subunit protein uL11m</fullName>
    </recommendedName>
</protein>
<dbReference type="VEuPathDB" id="FungiDB:SeMB42_g04066"/>
<dbReference type="InterPro" id="IPR036796">
    <property type="entry name" value="Ribosomal_uL11_N_sf"/>
</dbReference>
<keyword evidence="3 5" id="KW-0687">Ribonucleoprotein</keyword>
<dbReference type="SMART" id="SM00649">
    <property type="entry name" value="RL11"/>
    <property type="match status" value="1"/>
</dbReference>
<dbReference type="GO" id="GO:0070180">
    <property type="term" value="F:large ribosomal subunit rRNA binding"/>
    <property type="evidence" value="ECO:0007669"/>
    <property type="project" value="TreeGrafter"/>
</dbReference>
<sequence length="150" mass="16066">MASKKASSTAATSLIRLTVPAKKATPSPPVGPALGARGIKSIDFCKAFNDRTKNYIDGLPMPVNILMKPDKTYTFVVKAPATSYFLKLAAGVEKGSQRTSDTIVGKVSLKHVYEIAKIKNADPGMESYNLYQVARMVAGQARSMGIQIVS</sequence>
<dbReference type="STRING" id="286115.A0A507D1D9"/>
<dbReference type="Pfam" id="PF03946">
    <property type="entry name" value="Ribosomal_L11_N"/>
    <property type="match status" value="1"/>
</dbReference>
<dbReference type="SUPFAM" id="SSF54747">
    <property type="entry name" value="Ribosomal L11/L12e N-terminal domain"/>
    <property type="match status" value="1"/>
</dbReference>
<evidence type="ECO:0000313" key="11">
    <source>
        <dbReference type="Proteomes" id="UP000320475"/>
    </source>
</evidence>
<organism evidence="8 10">
    <name type="scientific">Synchytrium endobioticum</name>
    <dbReference type="NCBI Taxonomy" id="286115"/>
    <lineage>
        <taxon>Eukaryota</taxon>
        <taxon>Fungi</taxon>
        <taxon>Fungi incertae sedis</taxon>
        <taxon>Chytridiomycota</taxon>
        <taxon>Chytridiomycota incertae sedis</taxon>
        <taxon>Chytridiomycetes</taxon>
        <taxon>Synchytriales</taxon>
        <taxon>Synchytriaceae</taxon>
        <taxon>Synchytrium</taxon>
    </lineage>
</organism>
<evidence type="ECO:0000259" key="7">
    <source>
        <dbReference type="Pfam" id="PF03946"/>
    </source>
</evidence>
<dbReference type="NCBIfam" id="TIGR01632">
    <property type="entry name" value="L11_bact"/>
    <property type="match status" value="1"/>
</dbReference>
<dbReference type="Proteomes" id="UP000320475">
    <property type="component" value="Unassembled WGS sequence"/>
</dbReference>
<dbReference type="InterPro" id="IPR020783">
    <property type="entry name" value="Ribosomal_uL11_C"/>
</dbReference>
<dbReference type="PANTHER" id="PTHR11661">
    <property type="entry name" value="60S RIBOSOMAL PROTEIN L12"/>
    <property type="match status" value="1"/>
</dbReference>
<dbReference type="Gene3D" id="1.10.10.250">
    <property type="entry name" value="Ribosomal protein L11, C-terminal domain"/>
    <property type="match status" value="1"/>
</dbReference>
<dbReference type="PANTHER" id="PTHR11661:SF1">
    <property type="entry name" value="LARGE RIBOSOMAL SUBUNIT PROTEIN UL11M"/>
    <property type="match status" value="1"/>
</dbReference>
<dbReference type="EMBL" id="QEAN01000157">
    <property type="protein sequence ID" value="TPX45273.1"/>
    <property type="molecule type" value="Genomic_DNA"/>
</dbReference>
<reference evidence="10 11" key="1">
    <citation type="journal article" date="2019" name="Sci. Rep.">
        <title>Comparative genomics of chytrid fungi reveal insights into the obligate biotrophic and pathogenic lifestyle of Synchytrium endobioticum.</title>
        <authorList>
            <person name="van de Vossenberg B.T.L.H."/>
            <person name="Warris S."/>
            <person name="Nguyen H.D.T."/>
            <person name="van Gent-Pelzer M.P.E."/>
            <person name="Joly D.L."/>
            <person name="van de Geest H.C."/>
            <person name="Bonants P.J.M."/>
            <person name="Smith D.S."/>
            <person name="Levesque C.A."/>
            <person name="van der Lee T.A.J."/>
        </authorList>
    </citation>
    <scope>NUCLEOTIDE SEQUENCE [LARGE SCALE GENOMIC DNA]</scope>
    <source>
        <strain evidence="9 11">LEV6574</strain>
        <strain evidence="8 10">MB42</strain>
    </source>
</reference>
<evidence type="ECO:0000313" key="9">
    <source>
        <dbReference type="EMBL" id="TPX46203.1"/>
    </source>
</evidence>
<dbReference type="AlphaFoldDB" id="A0A507D1D9"/>